<evidence type="ECO:0000256" key="2">
    <source>
        <dbReference type="ARBA" id="ARBA00022490"/>
    </source>
</evidence>
<evidence type="ECO:0000313" key="5">
    <source>
        <dbReference type="Proteomes" id="UP001168990"/>
    </source>
</evidence>
<reference evidence="4" key="2">
    <citation type="submission" date="2023-03" db="EMBL/GenBank/DDBJ databases">
        <authorList>
            <person name="Inwood S.N."/>
            <person name="Skelly J.G."/>
            <person name="Guhlin J."/>
            <person name="Harrop T.W.R."/>
            <person name="Goldson S.G."/>
            <person name="Dearden P.K."/>
        </authorList>
    </citation>
    <scope>NUCLEOTIDE SEQUENCE</scope>
    <source>
        <strain evidence="4">Irish</strain>
        <tissue evidence="4">Whole body</tissue>
    </source>
</reference>
<dbReference type="SUPFAM" id="SSF74924">
    <property type="entry name" value="Cap-Gly domain"/>
    <property type="match status" value="1"/>
</dbReference>
<dbReference type="GO" id="GO:0051010">
    <property type="term" value="F:microtubule plus-end binding"/>
    <property type="evidence" value="ECO:0007669"/>
    <property type="project" value="TreeGrafter"/>
</dbReference>
<dbReference type="InterPro" id="IPR036859">
    <property type="entry name" value="CAP-Gly_dom_sf"/>
</dbReference>
<keyword evidence="5" id="KW-1185">Reference proteome</keyword>
<protein>
    <recommendedName>
        <fullName evidence="3">CAP-Gly domain-containing protein</fullName>
    </recommendedName>
</protein>
<evidence type="ECO:0000256" key="1">
    <source>
        <dbReference type="ARBA" id="ARBA00004496"/>
    </source>
</evidence>
<gene>
    <name evidence="4" type="ORF">PV328_004441</name>
</gene>
<dbReference type="GO" id="GO:0035371">
    <property type="term" value="C:microtubule plus-end"/>
    <property type="evidence" value="ECO:0007669"/>
    <property type="project" value="TreeGrafter"/>
</dbReference>
<evidence type="ECO:0000259" key="3">
    <source>
        <dbReference type="PROSITE" id="PS50245"/>
    </source>
</evidence>
<comment type="caution">
    <text evidence="4">The sequence shown here is derived from an EMBL/GenBank/DDBJ whole genome shotgun (WGS) entry which is preliminary data.</text>
</comment>
<dbReference type="GO" id="GO:0005634">
    <property type="term" value="C:nucleus"/>
    <property type="evidence" value="ECO:0007669"/>
    <property type="project" value="TreeGrafter"/>
</dbReference>
<dbReference type="Proteomes" id="UP001168990">
    <property type="component" value="Unassembled WGS sequence"/>
</dbReference>
<dbReference type="PANTHER" id="PTHR18916:SF85">
    <property type="entry name" value="TUBULIN-FOLDING COFACTOR B"/>
    <property type="match status" value="1"/>
</dbReference>
<comment type="subcellular location">
    <subcellularLocation>
        <location evidence="1">Cytoplasm</location>
    </subcellularLocation>
</comment>
<dbReference type="AlphaFoldDB" id="A0AA39FAK4"/>
<dbReference type="InterPro" id="IPR000938">
    <property type="entry name" value="CAP-Gly_domain"/>
</dbReference>
<feature type="domain" description="CAP-Gly" evidence="3">
    <location>
        <begin position="6"/>
        <end position="50"/>
    </location>
</feature>
<dbReference type="GO" id="GO:0005938">
    <property type="term" value="C:cell cortex"/>
    <property type="evidence" value="ECO:0007669"/>
    <property type="project" value="TreeGrafter"/>
</dbReference>
<dbReference type="Pfam" id="PF01302">
    <property type="entry name" value="CAP_GLY"/>
    <property type="match status" value="1"/>
</dbReference>
<dbReference type="PANTHER" id="PTHR18916">
    <property type="entry name" value="DYNACTIN 1-RELATED MICROTUBULE-BINDING"/>
    <property type="match status" value="1"/>
</dbReference>
<accession>A0AA39FAK4</accession>
<sequence>MLFSIGKTEFKPGLWVGVKYDEPLGKNDGSYKVKGQEYFECLPKYDSFVKSVQVKKGDFPVEDYDLDEKL</sequence>
<organism evidence="4 5">
    <name type="scientific">Microctonus aethiopoides</name>
    <dbReference type="NCBI Taxonomy" id="144406"/>
    <lineage>
        <taxon>Eukaryota</taxon>
        <taxon>Metazoa</taxon>
        <taxon>Ecdysozoa</taxon>
        <taxon>Arthropoda</taxon>
        <taxon>Hexapoda</taxon>
        <taxon>Insecta</taxon>
        <taxon>Pterygota</taxon>
        <taxon>Neoptera</taxon>
        <taxon>Endopterygota</taxon>
        <taxon>Hymenoptera</taxon>
        <taxon>Apocrita</taxon>
        <taxon>Ichneumonoidea</taxon>
        <taxon>Braconidae</taxon>
        <taxon>Euphorinae</taxon>
        <taxon>Microctonus</taxon>
    </lineage>
</organism>
<name>A0AA39FAK4_9HYME</name>
<dbReference type="GO" id="GO:0031122">
    <property type="term" value="P:cytoplasmic microtubule organization"/>
    <property type="evidence" value="ECO:0007669"/>
    <property type="project" value="TreeGrafter"/>
</dbReference>
<dbReference type="SMART" id="SM01052">
    <property type="entry name" value="CAP_GLY"/>
    <property type="match status" value="1"/>
</dbReference>
<dbReference type="EMBL" id="JAQQBS010001422">
    <property type="protein sequence ID" value="KAK0165975.1"/>
    <property type="molecule type" value="Genomic_DNA"/>
</dbReference>
<evidence type="ECO:0000313" key="4">
    <source>
        <dbReference type="EMBL" id="KAK0165975.1"/>
    </source>
</evidence>
<dbReference type="PROSITE" id="PS50245">
    <property type="entry name" value="CAP_GLY_2"/>
    <property type="match status" value="1"/>
</dbReference>
<keyword evidence="2" id="KW-0963">Cytoplasm</keyword>
<proteinExistence type="predicted"/>
<dbReference type="Gene3D" id="2.30.30.190">
    <property type="entry name" value="CAP Gly-rich-like domain"/>
    <property type="match status" value="1"/>
</dbReference>
<reference evidence="4" key="1">
    <citation type="journal article" date="2023" name="bioRxiv">
        <title>Scaffold-level genome assemblies of two parasitoid biocontrol wasps reveal the parthenogenesis mechanism and an associated novel virus.</title>
        <authorList>
            <person name="Inwood S."/>
            <person name="Skelly J."/>
            <person name="Guhlin J."/>
            <person name="Harrop T."/>
            <person name="Goldson S."/>
            <person name="Dearden P."/>
        </authorList>
    </citation>
    <scope>NUCLEOTIDE SEQUENCE</scope>
    <source>
        <strain evidence="4">Irish</strain>
        <tissue evidence="4">Whole body</tissue>
    </source>
</reference>